<keyword evidence="2" id="KW-1185">Reference proteome</keyword>
<proteinExistence type="predicted"/>
<accession>A0A834ID14</accession>
<evidence type="ECO:0000313" key="2">
    <source>
        <dbReference type="Proteomes" id="UP000625711"/>
    </source>
</evidence>
<organism evidence="1 2">
    <name type="scientific">Rhynchophorus ferrugineus</name>
    <name type="common">Red palm weevil</name>
    <name type="synonym">Curculio ferrugineus</name>
    <dbReference type="NCBI Taxonomy" id="354439"/>
    <lineage>
        <taxon>Eukaryota</taxon>
        <taxon>Metazoa</taxon>
        <taxon>Ecdysozoa</taxon>
        <taxon>Arthropoda</taxon>
        <taxon>Hexapoda</taxon>
        <taxon>Insecta</taxon>
        <taxon>Pterygota</taxon>
        <taxon>Neoptera</taxon>
        <taxon>Endopterygota</taxon>
        <taxon>Coleoptera</taxon>
        <taxon>Polyphaga</taxon>
        <taxon>Cucujiformia</taxon>
        <taxon>Curculionidae</taxon>
        <taxon>Dryophthorinae</taxon>
        <taxon>Rhynchophorus</taxon>
    </lineage>
</organism>
<sequence>MGQSINNPAVPYSLPYPVRPPILPSTEAGIPAPLRPMPVNLIHASIPKLTYRLLLFVVGCFCVRCRHECRLTKWPIGAGAPPIGREVVKVDGRFQLIDFAAFCFSPGAFRAR</sequence>
<dbReference type="Proteomes" id="UP000625711">
    <property type="component" value="Unassembled WGS sequence"/>
</dbReference>
<protein>
    <submittedName>
        <fullName evidence="1">Uncharacterized protein</fullName>
    </submittedName>
</protein>
<name>A0A834ID14_RHYFE</name>
<evidence type="ECO:0000313" key="1">
    <source>
        <dbReference type="EMBL" id="KAF7271587.1"/>
    </source>
</evidence>
<reference evidence="1" key="1">
    <citation type="submission" date="2020-08" db="EMBL/GenBank/DDBJ databases">
        <title>Genome sequencing and assembly of the red palm weevil Rhynchophorus ferrugineus.</title>
        <authorList>
            <person name="Dias G.B."/>
            <person name="Bergman C.M."/>
            <person name="Manee M."/>
        </authorList>
    </citation>
    <scope>NUCLEOTIDE SEQUENCE</scope>
    <source>
        <strain evidence="1">AA-2017</strain>
        <tissue evidence="1">Whole larva</tissue>
    </source>
</reference>
<dbReference type="AlphaFoldDB" id="A0A834ID14"/>
<comment type="caution">
    <text evidence="1">The sequence shown here is derived from an EMBL/GenBank/DDBJ whole genome shotgun (WGS) entry which is preliminary data.</text>
</comment>
<gene>
    <name evidence="1" type="ORF">GWI33_015571</name>
</gene>
<dbReference type="EMBL" id="JAACXV010013943">
    <property type="protein sequence ID" value="KAF7271587.1"/>
    <property type="molecule type" value="Genomic_DNA"/>
</dbReference>